<keyword evidence="1" id="KW-0812">Transmembrane</keyword>
<feature type="transmembrane region" description="Helical" evidence="1">
    <location>
        <begin position="314"/>
        <end position="335"/>
    </location>
</feature>
<keyword evidence="1" id="KW-0472">Membrane</keyword>
<feature type="transmembrane region" description="Helical" evidence="1">
    <location>
        <begin position="347"/>
        <end position="364"/>
    </location>
</feature>
<protein>
    <submittedName>
        <fullName evidence="2">Uncharacterized protein</fullName>
    </submittedName>
</protein>
<organism evidence="2">
    <name type="scientific">viral metagenome</name>
    <dbReference type="NCBI Taxonomy" id="1070528"/>
    <lineage>
        <taxon>unclassified sequences</taxon>
        <taxon>metagenomes</taxon>
        <taxon>organismal metagenomes</taxon>
    </lineage>
</organism>
<sequence length="473" mass="53033">MAFFDINTSMPVKPTFLTYKFPDVTLFNSGSWTTLKSEGVNYVYKITYPNTSADTAIKFVDNSSSAIYKPTFMQICGVVHNNITGLTSTRDKNTIVGELIIECASNTTSSKLYICIFLKAPEEGSTNFNKTSIDNIVNMILSDKKNQSTYITSTSVKLDMDLPTDENCIIYKDGINTVIMLTQPIQLADANVSKIIAKLDTNTSLFKISAPNKKVDDFDEKDRNHEKIINNPDDIYIDCKPTGSSVEEITTYNIPIDSDFTKDAQQMDFMKTSMNFFIFIIGLVVVYVAVPSSYKLLVIDKVNKAFPDNAKKILRVRSADIWLFLVFVGGIISLASKSTSENKYSIYALYMAIFYGLSFSLIQFNKAGKSSDFLKTINNGDITYPDETKPIPFDSGLVFKQFNDLLELLGSAFAFFFITSGIPVFVIVCIITFVLLILRYAVGLLSPEDFEFYCKVLLTVIPIFVSLFLYFCT</sequence>
<feature type="transmembrane region" description="Helical" evidence="1">
    <location>
        <begin position="276"/>
        <end position="294"/>
    </location>
</feature>
<feature type="transmembrane region" description="Helical" evidence="1">
    <location>
        <begin position="450"/>
        <end position="471"/>
    </location>
</feature>
<accession>A0A6C0JHR1</accession>
<name>A0A6C0JHR1_9ZZZZ</name>
<reference evidence="2" key="1">
    <citation type="journal article" date="2020" name="Nature">
        <title>Giant virus diversity and host interactions through global metagenomics.</title>
        <authorList>
            <person name="Schulz F."/>
            <person name="Roux S."/>
            <person name="Paez-Espino D."/>
            <person name="Jungbluth S."/>
            <person name="Walsh D.A."/>
            <person name="Denef V.J."/>
            <person name="McMahon K.D."/>
            <person name="Konstantinidis K.T."/>
            <person name="Eloe-Fadrosh E.A."/>
            <person name="Kyrpides N.C."/>
            <person name="Woyke T."/>
        </authorList>
    </citation>
    <scope>NUCLEOTIDE SEQUENCE</scope>
    <source>
        <strain evidence="2">GVMAG-M-3300027708-20</strain>
    </source>
</reference>
<feature type="transmembrane region" description="Helical" evidence="1">
    <location>
        <begin position="412"/>
        <end position="438"/>
    </location>
</feature>
<evidence type="ECO:0000313" key="2">
    <source>
        <dbReference type="EMBL" id="QHU03967.1"/>
    </source>
</evidence>
<keyword evidence="1" id="KW-1133">Transmembrane helix</keyword>
<dbReference type="AlphaFoldDB" id="A0A6C0JHR1"/>
<proteinExistence type="predicted"/>
<dbReference type="EMBL" id="MN740389">
    <property type="protein sequence ID" value="QHU03967.1"/>
    <property type="molecule type" value="Genomic_DNA"/>
</dbReference>
<evidence type="ECO:0000256" key="1">
    <source>
        <dbReference type="SAM" id="Phobius"/>
    </source>
</evidence>